<dbReference type="GO" id="GO:0005524">
    <property type="term" value="F:ATP binding"/>
    <property type="evidence" value="ECO:0007669"/>
    <property type="project" value="UniProtKB-UniRule"/>
</dbReference>
<dbReference type="CDD" id="cd00051">
    <property type="entry name" value="EFh"/>
    <property type="match status" value="1"/>
</dbReference>
<dbReference type="PROSITE" id="PS00107">
    <property type="entry name" value="PROTEIN_KINASE_ATP"/>
    <property type="match status" value="1"/>
</dbReference>
<dbReference type="EC" id="2.7.11.1" evidence="1"/>
<comment type="catalytic activity">
    <reaction evidence="13">
        <text>L-seryl-[protein] + ATP = O-phospho-L-seryl-[protein] + ADP + H(+)</text>
        <dbReference type="Rhea" id="RHEA:17989"/>
        <dbReference type="Rhea" id="RHEA-COMP:9863"/>
        <dbReference type="Rhea" id="RHEA-COMP:11604"/>
        <dbReference type="ChEBI" id="CHEBI:15378"/>
        <dbReference type="ChEBI" id="CHEBI:29999"/>
        <dbReference type="ChEBI" id="CHEBI:30616"/>
        <dbReference type="ChEBI" id="CHEBI:83421"/>
        <dbReference type="ChEBI" id="CHEBI:456216"/>
        <dbReference type="EC" id="2.7.11.1"/>
    </reaction>
</comment>
<evidence type="ECO:0000256" key="11">
    <source>
        <dbReference type="ARBA" id="ARBA00024334"/>
    </source>
</evidence>
<keyword evidence="2" id="KW-0723">Serine/threonine-protein kinase</keyword>
<evidence type="ECO:0000256" key="9">
    <source>
        <dbReference type="ARBA" id="ARBA00022837"/>
    </source>
</evidence>
<dbReference type="PROSITE" id="PS50011">
    <property type="entry name" value="PROTEIN_KINASE_DOM"/>
    <property type="match status" value="1"/>
</dbReference>
<dbReference type="Gene3D" id="1.10.238.10">
    <property type="entry name" value="EF-hand"/>
    <property type="match status" value="2"/>
</dbReference>
<dbReference type="FunFam" id="3.30.200.20:FF:000004">
    <property type="entry name" value="Calcium-dependent protein kinase 1"/>
    <property type="match status" value="1"/>
</dbReference>
<dbReference type="InterPro" id="IPR018247">
    <property type="entry name" value="EF_Hand_1_Ca_BS"/>
</dbReference>
<dbReference type="GO" id="GO:0004674">
    <property type="term" value="F:protein serine/threonine kinase activity"/>
    <property type="evidence" value="ECO:0007669"/>
    <property type="project" value="UniProtKB-KW"/>
</dbReference>
<dbReference type="PROSITE" id="PS00108">
    <property type="entry name" value="PROTEIN_KINASE_ST"/>
    <property type="match status" value="1"/>
</dbReference>
<evidence type="ECO:0000256" key="13">
    <source>
        <dbReference type="ARBA" id="ARBA00048679"/>
    </source>
</evidence>
<dbReference type="FunFam" id="1.10.238.10:FF:000003">
    <property type="entry name" value="Calmodulin A"/>
    <property type="match status" value="1"/>
</dbReference>
<evidence type="ECO:0000256" key="12">
    <source>
        <dbReference type="ARBA" id="ARBA00047899"/>
    </source>
</evidence>
<dbReference type="Pfam" id="PF00069">
    <property type="entry name" value="Pkinase"/>
    <property type="match status" value="1"/>
</dbReference>
<dbReference type="FunFam" id="1.10.510.10:FF:000178">
    <property type="entry name" value="Calcium-dependent protein kinase 5"/>
    <property type="match status" value="1"/>
</dbReference>
<dbReference type="OrthoDB" id="541276at2759"/>
<dbReference type="GO" id="GO:0005509">
    <property type="term" value="F:calcium ion binding"/>
    <property type="evidence" value="ECO:0007669"/>
    <property type="project" value="InterPro"/>
</dbReference>
<evidence type="ECO:0000256" key="7">
    <source>
        <dbReference type="ARBA" id="ARBA00022741"/>
    </source>
</evidence>
<dbReference type="AlphaFoldDB" id="A0A9Q0CGS1"/>
<dbReference type="InterPro" id="IPR011009">
    <property type="entry name" value="Kinase-like_dom_sf"/>
</dbReference>
<dbReference type="InterPro" id="IPR008271">
    <property type="entry name" value="Ser/Thr_kinase_AS"/>
</dbReference>
<keyword evidence="8" id="KW-0418">Kinase</keyword>
<feature type="domain" description="EF-hand" evidence="16">
    <location>
        <begin position="398"/>
        <end position="433"/>
    </location>
</feature>
<name>A0A9Q0CGS1_9POAL</name>
<dbReference type="Proteomes" id="UP001151287">
    <property type="component" value="Unassembled WGS sequence"/>
</dbReference>
<dbReference type="InterPro" id="IPR000719">
    <property type="entry name" value="Prot_kinase_dom"/>
</dbReference>
<keyword evidence="6" id="KW-0677">Repeat</keyword>
<evidence type="ECO:0000256" key="14">
    <source>
        <dbReference type="PROSITE-ProRule" id="PRU10141"/>
    </source>
</evidence>
<feature type="domain" description="EF-hand" evidence="16">
    <location>
        <begin position="473"/>
        <end position="502"/>
    </location>
</feature>
<dbReference type="PROSITE" id="PS00018">
    <property type="entry name" value="EF_HAND_1"/>
    <property type="match status" value="2"/>
</dbReference>
<dbReference type="InterPro" id="IPR002048">
    <property type="entry name" value="EF_hand_dom"/>
</dbReference>
<comment type="catalytic activity">
    <reaction evidence="12">
        <text>L-threonyl-[protein] + ATP = O-phospho-L-threonyl-[protein] + ADP + H(+)</text>
        <dbReference type="Rhea" id="RHEA:46608"/>
        <dbReference type="Rhea" id="RHEA-COMP:11060"/>
        <dbReference type="Rhea" id="RHEA-COMP:11605"/>
        <dbReference type="ChEBI" id="CHEBI:15378"/>
        <dbReference type="ChEBI" id="CHEBI:30013"/>
        <dbReference type="ChEBI" id="CHEBI:30616"/>
        <dbReference type="ChEBI" id="CHEBI:61977"/>
        <dbReference type="ChEBI" id="CHEBI:456216"/>
        <dbReference type="EC" id="2.7.11.1"/>
    </reaction>
</comment>
<feature type="domain" description="EF-hand" evidence="16">
    <location>
        <begin position="434"/>
        <end position="469"/>
    </location>
</feature>
<dbReference type="EMBL" id="JAMQYH010000003">
    <property type="protein sequence ID" value="KAJ1693666.1"/>
    <property type="molecule type" value="Genomic_DNA"/>
</dbReference>
<evidence type="ECO:0000256" key="1">
    <source>
        <dbReference type="ARBA" id="ARBA00012513"/>
    </source>
</evidence>
<dbReference type="InterPro" id="IPR011992">
    <property type="entry name" value="EF-hand-dom_pair"/>
</dbReference>
<keyword evidence="4" id="KW-0519">Myristate</keyword>
<dbReference type="PANTHER" id="PTHR24349">
    <property type="entry name" value="SERINE/THREONINE-PROTEIN KINASE"/>
    <property type="match status" value="1"/>
</dbReference>
<proteinExistence type="inferred from homology"/>
<accession>A0A9Q0CGS1</accession>
<keyword evidence="10 14" id="KW-0067">ATP-binding</keyword>
<feature type="domain" description="Protein kinase" evidence="15">
    <location>
        <begin position="62"/>
        <end position="320"/>
    </location>
</feature>
<gene>
    <name evidence="17" type="ORF">LUZ63_010364</name>
</gene>
<evidence type="ECO:0000256" key="4">
    <source>
        <dbReference type="ARBA" id="ARBA00022707"/>
    </source>
</evidence>
<dbReference type="InterPro" id="IPR050205">
    <property type="entry name" value="CDPK_Ser/Thr_kinases"/>
</dbReference>
<sequence length="509" mass="57166">MGNQCGGPVPAQYGYAAHENIYADRYFDLEPRSTVASSLWRGLDPLSAQVLNHKTPNIRDLFEFGRVLGQGQFGIIFLCTEISTGIEYACKKIVKTKLRTRQDVEDVRREIHVMHHLSSLENVVKIKDVYEDSSALHIVMELCKGGDLFDRVKHGGCFCEKRSAELMRIIVKFIQSCHSLGVMHRDLKLENFMLTDKDDDLSIKAIDFGLSVFFKPGEIFNDIVGSPLYLAPEVLNRRYGPEADIFSAGVILYILLCGVPPFWADTQEGIYDEIKKGYIDFGSEQWALISDGAKDLITKMLCPDPSERLKTHEVLNHPWICENAASSDNTQDPAVVSCLKQFSEMNMLKRLAFQVIAESLSEEETGGMRAIFNGLDTDNSNAISFDKLKEGLNKYGSLEDSEIQQLMDAVDINSNGSVELEEFMAATVPLSKLEQEHHLVTAFSFFDKDGNGFITRDELELAFEGYNMEGLPEDIMKAVDQNNDCQIDYCEFVAMMKNSTLQIANAESL</sequence>
<dbReference type="CDD" id="cd05117">
    <property type="entry name" value="STKc_CAMK"/>
    <property type="match status" value="1"/>
</dbReference>
<reference evidence="17" key="1">
    <citation type="journal article" date="2022" name="Cell">
        <title>Repeat-based holocentromeres influence genome architecture and karyotype evolution.</title>
        <authorList>
            <person name="Hofstatter P.G."/>
            <person name="Thangavel G."/>
            <person name="Lux T."/>
            <person name="Neumann P."/>
            <person name="Vondrak T."/>
            <person name="Novak P."/>
            <person name="Zhang M."/>
            <person name="Costa L."/>
            <person name="Castellani M."/>
            <person name="Scott A."/>
            <person name="Toegelov H."/>
            <person name="Fuchs J."/>
            <person name="Mata-Sucre Y."/>
            <person name="Dias Y."/>
            <person name="Vanzela A.L.L."/>
            <person name="Huettel B."/>
            <person name="Almeida C.C.S."/>
            <person name="Simkova H."/>
            <person name="Souza G."/>
            <person name="Pedrosa-Harand A."/>
            <person name="Macas J."/>
            <person name="Mayer K.F.X."/>
            <person name="Houben A."/>
            <person name="Marques A."/>
        </authorList>
    </citation>
    <scope>NUCLEOTIDE SEQUENCE</scope>
    <source>
        <strain evidence="17">RhyBre1mFocal</strain>
    </source>
</reference>
<keyword evidence="4" id="KW-0449">Lipoprotein</keyword>
<dbReference type="Gene3D" id="3.30.200.20">
    <property type="entry name" value="Phosphorylase Kinase, domain 1"/>
    <property type="match status" value="1"/>
</dbReference>
<evidence type="ECO:0000256" key="5">
    <source>
        <dbReference type="ARBA" id="ARBA00022723"/>
    </source>
</evidence>
<dbReference type="SMART" id="SM00054">
    <property type="entry name" value="EFh"/>
    <property type="match status" value="4"/>
</dbReference>
<keyword evidence="9" id="KW-0106">Calcium</keyword>
<dbReference type="SMART" id="SM00220">
    <property type="entry name" value="S_TKc"/>
    <property type="match status" value="1"/>
</dbReference>
<comment type="caution">
    <text evidence="17">The sequence shown here is derived from an EMBL/GenBank/DDBJ whole genome shotgun (WGS) entry which is preliminary data.</text>
</comment>
<feature type="binding site" evidence="14">
    <location>
        <position position="91"/>
    </location>
    <ligand>
        <name>ATP</name>
        <dbReference type="ChEBI" id="CHEBI:30616"/>
    </ligand>
</feature>
<keyword evidence="5" id="KW-0479">Metal-binding</keyword>
<organism evidence="17 18">
    <name type="scientific">Rhynchospora breviuscula</name>
    <dbReference type="NCBI Taxonomy" id="2022672"/>
    <lineage>
        <taxon>Eukaryota</taxon>
        <taxon>Viridiplantae</taxon>
        <taxon>Streptophyta</taxon>
        <taxon>Embryophyta</taxon>
        <taxon>Tracheophyta</taxon>
        <taxon>Spermatophyta</taxon>
        <taxon>Magnoliopsida</taxon>
        <taxon>Liliopsida</taxon>
        <taxon>Poales</taxon>
        <taxon>Cyperaceae</taxon>
        <taxon>Cyperoideae</taxon>
        <taxon>Rhynchosporeae</taxon>
        <taxon>Rhynchospora</taxon>
    </lineage>
</organism>
<evidence type="ECO:0000256" key="6">
    <source>
        <dbReference type="ARBA" id="ARBA00022737"/>
    </source>
</evidence>
<dbReference type="PROSITE" id="PS50222">
    <property type="entry name" value="EF_HAND_2"/>
    <property type="match status" value="3"/>
</dbReference>
<dbReference type="InterPro" id="IPR017441">
    <property type="entry name" value="Protein_kinase_ATP_BS"/>
</dbReference>
<evidence type="ECO:0000313" key="17">
    <source>
        <dbReference type="EMBL" id="KAJ1693666.1"/>
    </source>
</evidence>
<keyword evidence="18" id="KW-1185">Reference proteome</keyword>
<dbReference type="SUPFAM" id="SSF56112">
    <property type="entry name" value="Protein kinase-like (PK-like)"/>
    <property type="match status" value="1"/>
</dbReference>
<dbReference type="Pfam" id="PF13499">
    <property type="entry name" value="EF-hand_7"/>
    <property type="match status" value="2"/>
</dbReference>
<comment type="similarity">
    <text evidence="11">Belongs to the protein kinase superfamily. Ser/Thr protein kinase family. CDPK subfamily.</text>
</comment>
<keyword evidence="7 14" id="KW-0547">Nucleotide-binding</keyword>
<evidence type="ECO:0000256" key="8">
    <source>
        <dbReference type="ARBA" id="ARBA00022777"/>
    </source>
</evidence>
<evidence type="ECO:0000259" key="15">
    <source>
        <dbReference type="PROSITE" id="PS50011"/>
    </source>
</evidence>
<evidence type="ECO:0000313" key="18">
    <source>
        <dbReference type="Proteomes" id="UP001151287"/>
    </source>
</evidence>
<evidence type="ECO:0000256" key="2">
    <source>
        <dbReference type="ARBA" id="ARBA00022527"/>
    </source>
</evidence>
<dbReference type="Gene3D" id="1.10.510.10">
    <property type="entry name" value="Transferase(Phosphotransferase) domain 1"/>
    <property type="match status" value="1"/>
</dbReference>
<evidence type="ECO:0000259" key="16">
    <source>
        <dbReference type="PROSITE" id="PS50222"/>
    </source>
</evidence>
<evidence type="ECO:0000256" key="10">
    <source>
        <dbReference type="ARBA" id="ARBA00022840"/>
    </source>
</evidence>
<evidence type="ECO:0000256" key="3">
    <source>
        <dbReference type="ARBA" id="ARBA00022679"/>
    </source>
</evidence>
<dbReference type="SUPFAM" id="SSF47473">
    <property type="entry name" value="EF-hand"/>
    <property type="match status" value="1"/>
</dbReference>
<protein>
    <recommendedName>
        <fullName evidence="1">non-specific serine/threonine protein kinase</fullName>
        <ecNumber evidence="1">2.7.11.1</ecNumber>
    </recommendedName>
</protein>
<keyword evidence="3" id="KW-0808">Transferase</keyword>